<dbReference type="GO" id="GO:0015031">
    <property type="term" value="P:protein transport"/>
    <property type="evidence" value="ECO:0007669"/>
    <property type="project" value="UniProtKB-KW"/>
</dbReference>
<comment type="function">
    <text evidence="1">Involved in protein precursor import into chloroplasts. May be part of an intermediate translocation complex acting as a protein-conducting channel at the inner envelope.</text>
</comment>
<comment type="subunit">
    <text evidence="1">Part of the Tic complex.</text>
</comment>
<feature type="transmembrane region" description="Helical" evidence="1">
    <location>
        <begin position="200"/>
        <end position="220"/>
    </location>
</feature>
<feature type="transmembrane region" description="Helical" evidence="1">
    <location>
        <begin position="73"/>
        <end position="93"/>
    </location>
</feature>
<accession>S4UFV2</accession>
<feature type="transmembrane region" description="Helical" evidence="1">
    <location>
        <begin position="113"/>
        <end position="133"/>
    </location>
</feature>
<dbReference type="EMBL" id="KC536645">
    <property type="protein sequence ID" value="AGI51452.1"/>
    <property type="molecule type" value="Genomic_DNA"/>
</dbReference>
<name>S4UFV2_LYGJA</name>
<gene>
    <name evidence="2" type="primary">ycf1</name>
    <name evidence="1" type="synonym">TIC214</name>
</gene>
<organism evidence="2">
    <name type="scientific">Lygodium japonicum</name>
    <name type="common">Japanese climbing fern</name>
    <name type="synonym">Ophioglossum japonicum</name>
    <dbReference type="NCBI Taxonomy" id="13824"/>
    <lineage>
        <taxon>Eukaryota</taxon>
        <taxon>Viridiplantae</taxon>
        <taxon>Streptophyta</taxon>
        <taxon>Embryophyta</taxon>
        <taxon>Tracheophyta</taxon>
        <taxon>Polypodiopsida</taxon>
        <taxon>Polypodiidae</taxon>
        <taxon>Schizaeales</taxon>
        <taxon>Lygodiaceae</taxon>
        <taxon>Lygodium</taxon>
    </lineage>
</organism>
<feature type="transmembrane region" description="Helical" evidence="1">
    <location>
        <begin position="6"/>
        <end position="26"/>
    </location>
</feature>
<geneLocation type="chloroplast" evidence="2"/>
<dbReference type="GeneID" id="16693899"/>
<keyword evidence="1" id="KW-0653">Protein transport</keyword>
<dbReference type="RefSeq" id="YP_008474533.1">
    <property type="nucleotide sequence ID" value="NC_022136.1"/>
</dbReference>
<keyword evidence="1 2" id="KW-0150">Chloroplast</keyword>
<comment type="subcellular location">
    <subcellularLocation>
        <location evidence="1">Plastid</location>
        <location evidence="1">Chloroplast inner membrane</location>
    </subcellularLocation>
</comment>
<keyword evidence="1" id="KW-1133">Transmembrane helix</keyword>
<keyword evidence="1" id="KW-0812">Transmembrane</keyword>
<feature type="transmembrane region" description="Helical" evidence="1">
    <location>
        <begin position="47"/>
        <end position="67"/>
    </location>
</feature>
<sequence length="1671" mass="196883">MTFFVWIGNASSLLMLGFYHGLLATLPMGPSQILCVRAFFIEGRIGGITALIGSMMGQFLLFSAILYSPLYLAILKPHIATIAVIPYMFFYWFETKNLPDYQVLRPIRSIRNLKIVGILLNSFLFQILNPILLPNPALARLLHLFLFRYSNNPLFLTSSFLGWLIGHVLFGYSANLLVLQVEKNSTIPYPLTKRIIHKTFSIIFFIKLLLCLGRAPVAFLTRKFQNELISYDRSCFDLPSPAHWLCNPWPASFFDPNRTNRALRYRKKSRRSDQRIVKKRQSTYFFDKCLVDGKPRLYFTSLSSASIFGRQLEESLKNFDVLPLEPYSYQNWILDQARKRENLQNELRDRIKLMELNSILSEAIEQKIGLRDEEDAQRTSISKIYDPLSSKFFRVRIPAPQSFLTTNDLIKPITDTYRNYAGEFNYKNRIANLIYSEYTCFENSKIPLPWEDLSIDAIEVLLFTFNELMPYKQSFGIGLETIVKRAKNFSPNKESPFVTWEEIFKLLPMDRALFLLYLEETCGNPSHFRLSNISLLNRVKSIHNLKRKKCLIHRVDDLERELFQNIRLMFDNRFDLAGAESDVRNKRLRNLAISIGKTNARSVKLVKRYTKSSDFRRKLIKGSMRARRRKTLIWEFFQGKAHSPFFMRLMEIPVSSYPSVKESIYLDYETLIDNTGKKLDIDIEQTSKFPSPQGFISRSKYERLGIAARLDVGPIHTGRGLLLVAQSNFRRYIKLPVLIALKNIGRILLFQRPEWFEDWIDLCKETHIICSYDGEEYSQTRFPGRWLKEGIQIKILFPFRLKPWHNQEKRRIGGKIITEYTKSRNSDTIVNYLNTKKAEFTYLTAWGFQTDLPFGTIKEEHPFWKPIRVELMRMIEKNIFLRTRQAYHFLSKQNVLAEFVRNLANKLNFFYTLERTSGKKSWKKKLEKKDLVNSKFKRDEYFFNEKPIDKEVYENSSLTSSNNQSYLGNNEKRMEQKGFALDVQSGMNTTTPNILLGNRLGEQRQDISQIRSNEMNLYGPNLIGSLRLEKELVGIGEKLLKLHELVIESMENCAWYIRTAFRDLYRIIVYFLIQLATLQTQLLRAIDEATYKLEEANKSNLKISDRYSLLTIGNNQSKHLLSHAYLYEKTWRANNLDLTILLDEDAVSLSDRIEGSFCVVNETNWNEISELDVHTQKDSSFRKSRNIISTNNLENPATHKYKYFDERIKIYGERWGLTKSFQKLTRNDWKIWLDRFERYNVPMEVWHRIAPYRWRTDLSNLKKLEEIDKNILDEHSSLFCKSKDDYSIYTENPLLKDRIRNLNKRRRFNYFLENLVDYLGEANVDKFVVRRNGIEQGEINSQARLEYIVTSNGKKNIVSSLISNPKIKWDLRLDLALWSITDITRRDYDKELGFAHKFEKSILTKKYGLLSRSKSYRFGLTLPLSERFFQNQIPQLGRKRFINRESFSSKLRWRFRSKKLQRKLEKLREVVSIVNVIGKEQNITSFYGNIMLEPDLLNVLFTQNRRKVLSHLFFNAHPRRPKVFDDQILMYKMVSTLLKFRGRLKKSLDNESFNVCLLPFLEVTNEKDSSFCNIEDFLLPRRRRQLRFLESLPISKSTRFGSNLLNSIFDSEEIEKRKIRGNPMGVQRIKRFLWPDHRLEDLACINRFCFGTANGSRFSALRIRMYPIIED</sequence>
<protein>
    <recommendedName>
        <fullName evidence="1">Protein TIC 214</fullName>
    </recommendedName>
    <alternativeName>
        <fullName evidence="1">Translocon at the inner envelope membrane of chloroplasts 214</fullName>
    </alternativeName>
</protein>
<proteinExistence type="inferred from homology"/>
<dbReference type="PANTHER" id="PTHR33163">
    <property type="entry name" value="PROTEIN TIC 214-RELATED"/>
    <property type="match status" value="1"/>
</dbReference>
<keyword evidence="1" id="KW-0472">Membrane</keyword>
<dbReference type="GO" id="GO:0009706">
    <property type="term" value="C:chloroplast inner membrane"/>
    <property type="evidence" value="ECO:0007669"/>
    <property type="project" value="UniProtKB-SubCell"/>
</dbReference>
<comment type="similarity">
    <text evidence="1">Belongs to the TIC214 family.</text>
</comment>
<evidence type="ECO:0000313" key="2">
    <source>
        <dbReference type="EMBL" id="AGI51452.1"/>
    </source>
</evidence>
<dbReference type="InterPro" id="IPR008896">
    <property type="entry name" value="TIC214"/>
</dbReference>
<feature type="transmembrane region" description="Helical" evidence="1">
    <location>
        <begin position="153"/>
        <end position="179"/>
    </location>
</feature>
<keyword evidence="1" id="KW-0813">Transport</keyword>
<keyword evidence="1" id="KW-1001">Plastid inner membrane</keyword>
<dbReference type="PANTHER" id="PTHR33163:SF40">
    <property type="entry name" value="PROTEIN TIC 214"/>
    <property type="match status" value="1"/>
</dbReference>
<dbReference type="Pfam" id="PF05758">
    <property type="entry name" value="Ycf1"/>
    <property type="match status" value="2"/>
</dbReference>
<reference evidence="2" key="1">
    <citation type="journal article" date="2013" name="Genome Biol. Evol.">
        <title>Plastome sequences of Lygodium japonicum and Marsilea crenata reveal the genome organization transformation from basal ferns to core leptosporangiates.</title>
        <authorList>
            <person name="Gao L."/>
            <person name="Wang B."/>
            <person name="Wang Z.W."/>
            <person name="Zhou Y."/>
            <person name="Su Y.J."/>
            <person name="Wang T."/>
        </authorList>
    </citation>
    <scope>NUCLEOTIDE SEQUENCE</scope>
</reference>
<evidence type="ECO:0000256" key="1">
    <source>
        <dbReference type="RuleBase" id="RU364085"/>
    </source>
</evidence>
<keyword evidence="1 2" id="KW-0934">Plastid</keyword>